<dbReference type="OrthoDB" id="2330200at2759"/>
<comment type="caution">
    <text evidence="2">The sequence shown here is derived from an EMBL/GenBank/DDBJ whole genome shotgun (WGS) entry which is preliminary data.</text>
</comment>
<gene>
    <name evidence="2" type="ORF">FWILDA_LOCUS12793</name>
</gene>
<name>A0A9W4T1C6_9GLOM</name>
<dbReference type="AlphaFoldDB" id="A0A9W4T1C6"/>
<evidence type="ECO:0000313" key="3">
    <source>
        <dbReference type="Proteomes" id="UP001153678"/>
    </source>
</evidence>
<evidence type="ECO:0000256" key="1">
    <source>
        <dbReference type="SAM" id="MobiDB-lite"/>
    </source>
</evidence>
<dbReference type="Proteomes" id="UP001153678">
    <property type="component" value="Unassembled WGS sequence"/>
</dbReference>
<evidence type="ECO:0000313" key="2">
    <source>
        <dbReference type="EMBL" id="CAI2186873.1"/>
    </source>
</evidence>
<accession>A0A9W4T1C6</accession>
<dbReference type="EMBL" id="CAMKVN010004348">
    <property type="protein sequence ID" value="CAI2186873.1"/>
    <property type="molecule type" value="Genomic_DNA"/>
</dbReference>
<proteinExistence type="predicted"/>
<sequence length="448" mass="51682">MEGNKFNFKPLSMKEFEDKLGFSKVRNRRESAAIFNGLNEGYNLQFRNIFSTDFIMSEYLIFFIQTKLDTCTNLLNDHLELSREFEEEDIRLTKETATPGKYMEFDTDMEVTCYNKVPLSQNDNINVSHIHSILPSKYTREDVINKDSFLGMDSGYQQNVQAIHDTTTNYDTSEAYRNNSTFQNQSSTVGDKFNDESLPIEQRARNTLKQFKNLVSKLKTSNEDAQPSPNVSVSKSELRANVSHIKCPDDVVHLVDHLLYSPIGIHRTHPAQEIKLQETQEQCDFENNNDDSPLKKYSTKKHTPSDLIPEYNKQEILSQKDDVTKTFINQVDLQQSMSLEDSSENLNERSELRKRKRSVVKKPLTPHINSTNVSNKIQTKSDTSPAAKKMKTQVSKLRAPTSISLVFSHNKSYQRGQQEPQIPEYLIEIEEPPIGWEFNISKPCWLDK</sequence>
<protein>
    <submittedName>
        <fullName evidence="2">9650_t:CDS:1</fullName>
    </submittedName>
</protein>
<keyword evidence="3" id="KW-1185">Reference proteome</keyword>
<feature type="region of interest" description="Disordered" evidence="1">
    <location>
        <begin position="284"/>
        <end position="306"/>
    </location>
</feature>
<reference evidence="2" key="1">
    <citation type="submission" date="2022-08" db="EMBL/GenBank/DDBJ databases">
        <authorList>
            <person name="Kallberg Y."/>
            <person name="Tangrot J."/>
            <person name="Rosling A."/>
        </authorList>
    </citation>
    <scope>NUCLEOTIDE SEQUENCE</scope>
    <source>
        <strain evidence="2">Wild A</strain>
    </source>
</reference>
<organism evidence="2 3">
    <name type="scientific">Funneliformis geosporum</name>
    <dbReference type="NCBI Taxonomy" id="1117311"/>
    <lineage>
        <taxon>Eukaryota</taxon>
        <taxon>Fungi</taxon>
        <taxon>Fungi incertae sedis</taxon>
        <taxon>Mucoromycota</taxon>
        <taxon>Glomeromycotina</taxon>
        <taxon>Glomeromycetes</taxon>
        <taxon>Glomerales</taxon>
        <taxon>Glomeraceae</taxon>
        <taxon>Funneliformis</taxon>
    </lineage>
</organism>